<keyword evidence="2" id="KW-1185">Reference proteome</keyword>
<proteinExistence type="predicted"/>
<protein>
    <submittedName>
        <fullName evidence="1">Uncharacterized protein</fullName>
    </submittedName>
</protein>
<evidence type="ECO:0000313" key="2">
    <source>
        <dbReference type="Proteomes" id="UP000094313"/>
    </source>
</evidence>
<gene>
    <name evidence="1" type="ORF">BFS30_23920</name>
</gene>
<dbReference type="AlphaFoldDB" id="A0A1D7QMQ4"/>
<accession>A0A1D7QMQ4</accession>
<dbReference type="KEGG" id="psty:BFS30_23920"/>
<organism evidence="1 2">
    <name type="scientific">Pedobacter steynii</name>
    <dbReference type="NCBI Taxonomy" id="430522"/>
    <lineage>
        <taxon>Bacteria</taxon>
        <taxon>Pseudomonadati</taxon>
        <taxon>Bacteroidota</taxon>
        <taxon>Sphingobacteriia</taxon>
        <taxon>Sphingobacteriales</taxon>
        <taxon>Sphingobacteriaceae</taxon>
        <taxon>Pedobacter</taxon>
    </lineage>
</organism>
<reference evidence="1 2" key="1">
    <citation type="submission" date="2016-08" db="EMBL/GenBank/DDBJ databases">
        <authorList>
            <person name="Seilhamer J.J."/>
        </authorList>
    </citation>
    <scope>NUCLEOTIDE SEQUENCE [LARGE SCALE GENOMIC DNA]</scope>
    <source>
        <strain evidence="1 2">DX4</strain>
    </source>
</reference>
<sequence>MNIPYDRLYITIGTVSVDKKDKIDTLLKVLFPKFKEWVLFIMSQPDNSTFLEPNSYIRANFINDEFVLKSKPDYII</sequence>
<evidence type="ECO:0000313" key="1">
    <source>
        <dbReference type="EMBL" id="AOM79941.1"/>
    </source>
</evidence>
<dbReference type="Proteomes" id="UP000094313">
    <property type="component" value="Chromosome"/>
</dbReference>
<name>A0A1D7QMQ4_9SPHI</name>
<dbReference type="EMBL" id="CP017141">
    <property type="protein sequence ID" value="AOM79941.1"/>
    <property type="molecule type" value="Genomic_DNA"/>
</dbReference>